<dbReference type="AlphaFoldDB" id="A0A6N8EPJ7"/>
<dbReference type="Pfam" id="PF05076">
    <property type="entry name" value="SUFU"/>
    <property type="match status" value="1"/>
</dbReference>
<gene>
    <name evidence="2" type="ORF">GNQ08_05575</name>
</gene>
<evidence type="ECO:0000259" key="1">
    <source>
        <dbReference type="Pfam" id="PF05076"/>
    </source>
</evidence>
<accession>A0A6N8EPJ7</accession>
<dbReference type="InterPro" id="IPR020941">
    <property type="entry name" value="SUFU-like_domain"/>
</dbReference>
<name>A0A6N8EPJ7_PAEMA</name>
<sequence length="87" mass="9970">MGTVLAVGMEDGRKARFMCINPEAKEGRAFFELQISPGNNIRFLVAAPFYNEEVSFLHRYGFNDFLDKLDQAGFSDVLDLERENMCR</sequence>
<dbReference type="EMBL" id="WNZZ01000003">
    <property type="protein sequence ID" value="MUG21897.1"/>
    <property type="molecule type" value="Genomic_DNA"/>
</dbReference>
<feature type="domain" description="Suppressor of fused-like" evidence="1">
    <location>
        <begin position="13"/>
        <end position="83"/>
    </location>
</feature>
<evidence type="ECO:0000313" key="2">
    <source>
        <dbReference type="EMBL" id="MUG21897.1"/>
    </source>
</evidence>
<protein>
    <recommendedName>
        <fullName evidence="1">Suppressor of fused-like domain-containing protein</fullName>
    </recommendedName>
</protein>
<reference evidence="2 3" key="1">
    <citation type="submission" date="2019-11" db="EMBL/GenBank/DDBJ databases">
        <title>Draft genome sequences of five Paenibacillus species of dairy origin.</title>
        <authorList>
            <person name="Olajide A.M."/>
            <person name="Chen S."/>
            <person name="Lapointe G."/>
        </authorList>
    </citation>
    <scope>NUCLEOTIDE SEQUENCE [LARGE SCALE GENOMIC DNA]</scope>
    <source>
        <strain evidence="2 3">3CT49</strain>
    </source>
</reference>
<comment type="caution">
    <text evidence="2">The sequence shown here is derived from an EMBL/GenBank/DDBJ whole genome shotgun (WGS) entry which is preliminary data.</text>
</comment>
<evidence type="ECO:0000313" key="3">
    <source>
        <dbReference type="Proteomes" id="UP000442469"/>
    </source>
</evidence>
<proteinExistence type="predicted"/>
<organism evidence="2 3">
    <name type="scientific">Paenibacillus macerans</name>
    <name type="common">Bacillus macerans</name>
    <dbReference type="NCBI Taxonomy" id="44252"/>
    <lineage>
        <taxon>Bacteria</taxon>
        <taxon>Bacillati</taxon>
        <taxon>Bacillota</taxon>
        <taxon>Bacilli</taxon>
        <taxon>Bacillales</taxon>
        <taxon>Paenibacillaceae</taxon>
        <taxon>Paenibacillus</taxon>
    </lineage>
</organism>
<dbReference type="Proteomes" id="UP000442469">
    <property type="component" value="Unassembled WGS sequence"/>
</dbReference>